<evidence type="ECO:0000259" key="7">
    <source>
        <dbReference type="SMART" id="SM01340"/>
    </source>
</evidence>
<feature type="compositionally biased region" description="Basic and acidic residues" evidence="5">
    <location>
        <begin position="467"/>
        <end position="484"/>
    </location>
</feature>
<dbReference type="InterPro" id="IPR036890">
    <property type="entry name" value="HATPase_C_sf"/>
</dbReference>
<dbReference type="InterPro" id="IPR014762">
    <property type="entry name" value="DNA_mismatch_repair_CS"/>
</dbReference>
<dbReference type="OrthoDB" id="10263226at2759"/>
<dbReference type="SMART" id="SM00853">
    <property type="entry name" value="MutL_C"/>
    <property type="match status" value="1"/>
</dbReference>
<dbReference type="GO" id="GO:0000710">
    <property type="term" value="P:meiotic mismatch repair"/>
    <property type="evidence" value="ECO:0007669"/>
    <property type="project" value="UniProtKB-ARBA"/>
</dbReference>
<dbReference type="InterPro" id="IPR037198">
    <property type="entry name" value="MutL_C_sf"/>
</dbReference>
<keyword evidence="9" id="KW-1185">Reference proteome</keyword>
<dbReference type="EMBL" id="MU006252">
    <property type="protein sequence ID" value="KAF2818447.1"/>
    <property type="molecule type" value="Genomic_DNA"/>
</dbReference>
<evidence type="ECO:0000256" key="2">
    <source>
        <dbReference type="ARBA" id="ARBA00022763"/>
    </source>
</evidence>
<evidence type="ECO:0000256" key="5">
    <source>
        <dbReference type="SAM" id="MobiDB-lite"/>
    </source>
</evidence>
<dbReference type="CDD" id="cd03484">
    <property type="entry name" value="MutL_Trans_hPMS_2_like"/>
    <property type="match status" value="1"/>
</dbReference>
<dbReference type="Gene3D" id="3.30.230.10">
    <property type="match status" value="1"/>
</dbReference>
<proteinExistence type="inferred from homology"/>
<dbReference type="GO" id="GO:0030983">
    <property type="term" value="F:mismatched DNA binding"/>
    <property type="evidence" value="ECO:0007669"/>
    <property type="project" value="InterPro"/>
</dbReference>
<dbReference type="InterPro" id="IPR042120">
    <property type="entry name" value="MutL_C_dimsub"/>
</dbReference>
<feature type="compositionally biased region" description="Acidic residues" evidence="5">
    <location>
        <begin position="664"/>
        <end position="674"/>
    </location>
</feature>
<dbReference type="Gene3D" id="3.30.565.10">
    <property type="entry name" value="Histidine kinase-like ATPase, C-terminal domain"/>
    <property type="match status" value="1"/>
</dbReference>
<dbReference type="InterPro" id="IPR038973">
    <property type="entry name" value="MutL/Mlh/Pms-like"/>
</dbReference>
<dbReference type="PROSITE" id="PS00058">
    <property type="entry name" value="DNA_MISMATCH_REPAIR_1"/>
    <property type="match status" value="1"/>
</dbReference>
<dbReference type="PANTHER" id="PTHR10073">
    <property type="entry name" value="DNA MISMATCH REPAIR PROTEIN MLH, PMS, MUTL"/>
    <property type="match status" value="1"/>
</dbReference>
<evidence type="ECO:0000313" key="8">
    <source>
        <dbReference type="EMBL" id="KAF2818447.1"/>
    </source>
</evidence>
<evidence type="ECO:0000259" key="6">
    <source>
        <dbReference type="SMART" id="SM00853"/>
    </source>
</evidence>
<dbReference type="Pfam" id="PF13589">
    <property type="entry name" value="HATPase_c_3"/>
    <property type="match status" value="1"/>
</dbReference>
<feature type="coiled-coil region" evidence="4">
    <location>
        <begin position="739"/>
        <end position="773"/>
    </location>
</feature>
<dbReference type="GO" id="GO:0005524">
    <property type="term" value="F:ATP binding"/>
    <property type="evidence" value="ECO:0007669"/>
    <property type="project" value="InterPro"/>
</dbReference>
<dbReference type="SUPFAM" id="SSF118116">
    <property type="entry name" value="DNA mismatch repair protein MutL"/>
    <property type="match status" value="1"/>
</dbReference>
<dbReference type="GO" id="GO:0140664">
    <property type="term" value="F:ATP-dependent DNA damage sensor activity"/>
    <property type="evidence" value="ECO:0007669"/>
    <property type="project" value="InterPro"/>
</dbReference>
<dbReference type="Pfam" id="PF01119">
    <property type="entry name" value="DNA_mis_repair"/>
    <property type="match status" value="1"/>
</dbReference>
<dbReference type="GO" id="GO:0016887">
    <property type="term" value="F:ATP hydrolysis activity"/>
    <property type="evidence" value="ECO:0007669"/>
    <property type="project" value="InterPro"/>
</dbReference>
<protein>
    <recommendedName>
        <fullName evidence="3">DNA mismatch repair protein PMS1</fullName>
    </recommendedName>
</protein>
<accession>A0A6A6ZE33</accession>
<evidence type="ECO:0000256" key="3">
    <source>
        <dbReference type="ARBA" id="ARBA00070941"/>
    </source>
</evidence>
<dbReference type="AlphaFoldDB" id="A0A6A6ZE33"/>
<dbReference type="FunFam" id="3.30.565.10:FF:000014">
    <property type="entry name" value="Mismatch repair endonuclease pms1, putative"/>
    <property type="match status" value="1"/>
</dbReference>
<feature type="region of interest" description="Disordered" evidence="5">
    <location>
        <begin position="451"/>
        <end position="521"/>
    </location>
</feature>
<dbReference type="FunFam" id="3.30.230.10:FF:000120">
    <property type="entry name" value="Mismatch repair endonuclease PMS2"/>
    <property type="match status" value="1"/>
</dbReference>
<name>A0A6A6ZE33_9PLEO</name>
<dbReference type="Gene3D" id="3.30.1370.100">
    <property type="entry name" value="MutL, C-terminal domain, regulatory subdomain"/>
    <property type="match status" value="1"/>
</dbReference>
<dbReference type="Pfam" id="PF08676">
    <property type="entry name" value="MutL_C"/>
    <property type="match status" value="1"/>
</dbReference>
<dbReference type="InterPro" id="IPR013507">
    <property type="entry name" value="DNA_mismatch_S5_2-like"/>
</dbReference>
<keyword evidence="2" id="KW-0227">DNA damage</keyword>
<dbReference type="InterPro" id="IPR020568">
    <property type="entry name" value="Ribosomal_Su5_D2-typ_SF"/>
</dbReference>
<feature type="domain" description="DNA mismatch repair protein S5" evidence="7">
    <location>
        <begin position="217"/>
        <end position="361"/>
    </location>
</feature>
<evidence type="ECO:0000313" key="9">
    <source>
        <dbReference type="Proteomes" id="UP000799424"/>
    </source>
</evidence>
<dbReference type="GO" id="GO:0032389">
    <property type="term" value="C:MutLalpha complex"/>
    <property type="evidence" value="ECO:0007669"/>
    <property type="project" value="TreeGrafter"/>
</dbReference>
<comment type="similarity">
    <text evidence="1">Belongs to the DNA mismatch repair MutL/HexB family.</text>
</comment>
<dbReference type="CDD" id="cd16926">
    <property type="entry name" value="HATPase_MutL-MLH-PMS-like"/>
    <property type="match status" value="1"/>
</dbReference>
<organism evidence="8 9">
    <name type="scientific">Ophiobolus disseminans</name>
    <dbReference type="NCBI Taxonomy" id="1469910"/>
    <lineage>
        <taxon>Eukaryota</taxon>
        <taxon>Fungi</taxon>
        <taxon>Dikarya</taxon>
        <taxon>Ascomycota</taxon>
        <taxon>Pezizomycotina</taxon>
        <taxon>Dothideomycetes</taxon>
        <taxon>Pleosporomycetidae</taxon>
        <taxon>Pleosporales</taxon>
        <taxon>Pleosporineae</taxon>
        <taxon>Phaeosphaeriaceae</taxon>
        <taxon>Ophiobolus</taxon>
    </lineage>
</organism>
<dbReference type="SUPFAM" id="SSF54211">
    <property type="entry name" value="Ribosomal protein S5 domain 2-like"/>
    <property type="match status" value="1"/>
</dbReference>
<sequence length="1089" mass="120503">MATIKPIEGRSVHQIQSGQVIVDLQSVCKELVENSIDAGATSVEVRFRNNGLDAIEVQDNGGGISPEDYETTALKHYTSKLTSYDDLSSLQTFGFRGEALSSLCALSNFHIVTARPADGPRGTKLEFEQSGKLKATSVVAAKQGTTVVVEKLFHNLPVRRKELEKNIKREYNKVLQLLNAYACISVGVKFTVSNLVPKGKKIVAFSTNANSSTRDNISNVYGAKTITALIPLNLEFEMDPSNKSGATRSAQNWSTQEDPGSAKVKIVGHISRPVVGEGRQTPDRQMFFVNSRPCNLPQVAKAINEVYKSYNITQSPFIFADIQLDTNAYDVNVSPDKRSIMLHDQTALLENLKEALLELFEGHDQTIPQAQHPGKKSVISAFKTPTLVPRDSTESLLIDDRSEVEVPAVVQKVHTRSAHLPSPTDIPDTGNMPGFVKASLIEIFAERDAEDRHARPNVRRRRNSLPENDKTTEERVFHPNERKQSISAQGEEGRSVSPPPRRSRSPLFEPEQIGSPVPIRLSQPSKAIQDFNARMAPQHAQQEEEHERSSRLPGFAAPTAEEDEDPVPSIKQTPQKSLSQNTIQNAFDRMRPMRTPAQQATITIGDTTTVSTIGGGSHSRSARRARIHTPKFSLSGKPLDQSPKQPLFMKSLRGFAAPGTQAESTDDEAEDDQDSTMPDTPARSPSAKKRTNSQVFEEPRTDDMTISSSAPPPSRHVAGEGRVHDDDLPIVEAETEAIVEDSDNEYIDEEEKKVKEEAKIAKMIAEAEEAATRPTEANLKRASKLFKVSLSRYQTINIERVIEIDANSIAQHLQKLQSLLDASSADLDKIDIPTSTRLNKEDPEERLSLTVTKHDFSKMRIIGQFNLGFIIAVRPPTTTSPTSDLFIIDQHASDEKYNFERLSASTTLVSQRLVHPHPLELTAVEEELILANEHALTSNGFIVEMNTSGNLDSGHRAKLTSLPMSKDVTFTPTDLEELLALIFDNPPSSSTSTSPHIPRPSKVRKLLASRACRSSVMIGKTLKTARMREIVRHMGSMDKPWSCPHGRPTMRHLFGLERWDGWNEGDGVIGVDNPGEKADWAEFLRAKRP</sequence>
<keyword evidence="4" id="KW-0175">Coiled coil</keyword>
<dbReference type="InterPro" id="IPR042121">
    <property type="entry name" value="MutL_C_regsub"/>
</dbReference>
<dbReference type="SMART" id="SM01340">
    <property type="entry name" value="DNA_mis_repair"/>
    <property type="match status" value="1"/>
</dbReference>
<dbReference type="InterPro" id="IPR014790">
    <property type="entry name" value="MutL_C"/>
</dbReference>
<feature type="region of interest" description="Disordered" evidence="5">
    <location>
        <begin position="556"/>
        <end position="726"/>
    </location>
</feature>
<feature type="compositionally biased region" description="Low complexity" evidence="5">
    <location>
        <begin position="601"/>
        <end position="612"/>
    </location>
</feature>
<dbReference type="PANTHER" id="PTHR10073:SF52">
    <property type="entry name" value="MISMATCH REPAIR ENDONUCLEASE PMS2"/>
    <property type="match status" value="1"/>
</dbReference>
<dbReference type="Proteomes" id="UP000799424">
    <property type="component" value="Unassembled WGS sequence"/>
</dbReference>
<dbReference type="FunFam" id="3.30.1370.100:FF:000001">
    <property type="entry name" value="Mismatch repair endonuclease pms1, putative"/>
    <property type="match status" value="1"/>
</dbReference>
<dbReference type="NCBIfam" id="TIGR00585">
    <property type="entry name" value="mutl"/>
    <property type="match status" value="1"/>
</dbReference>
<evidence type="ECO:0000256" key="4">
    <source>
        <dbReference type="SAM" id="Coils"/>
    </source>
</evidence>
<reference evidence="8" key="1">
    <citation type="journal article" date="2020" name="Stud. Mycol.">
        <title>101 Dothideomycetes genomes: a test case for predicting lifestyles and emergence of pathogens.</title>
        <authorList>
            <person name="Haridas S."/>
            <person name="Albert R."/>
            <person name="Binder M."/>
            <person name="Bloem J."/>
            <person name="Labutti K."/>
            <person name="Salamov A."/>
            <person name="Andreopoulos B."/>
            <person name="Baker S."/>
            <person name="Barry K."/>
            <person name="Bills G."/>
            <person name="Bluhm B."/>
            <person name="Cannon C."/>
            <person name="Castanera R."/>
            <person name="Culley D."/>
            <person name="Daum C."/>
            <person name="Ezra D."/>
            <person name="Gonzalez J."/>
            <person name="Henrissat B."/>
            <person name="Kuo A."/>
            <person name="Liang C."/>
            <person name="Lipzen A."/>
            <person name="Lutzoni F."/>
            <person name="Magnuson J."/>
            <person name="Mondo S."/>
            <person name="Nolan M."/>
            <person name="Ohm R."/>
            <person name="Pangilinan J."/>
            <person name="Park H.-J."/>
            <person name="Ramirez L."/>
            <person name="Alfaro M."/>
            <person name="Sun H."/>
            <person name="Tritt A."/>
            <person name="Yoshinaga Y."/>
            <person name="Zwiers L.-H."/>
            <person name="Turgeon B."/>
            <person name="Goodwin S."/>
            <person name="Spatafora J."/>
            <person name="Crous P."/>
            <person name="Grigoriev I."/>
        </authorList>
    </citation>
    <scope>NUCLEOTIDE SEQUENCE</scope>
    <source>
        <strain evidence="8">CBS 113818</strain>
    </source>
</reference>
<dbReference type="Gene3D" id="3.30.1540.20">
    <property type="entry name" value="MutL, C-terminal domain, dimerisation subdomain"/>
    <property type="match status" value="1"/>
</dbReference>
<dbReference type="InterPro" id="IPR002099">
    <property type="entry name" value="MutL/Mlh/PMS"/>
</dbReference>
<feature type="domain" description="MutL C-terminal dimerisation" evidence="6">
    <location>
        <begin position="861"/>
        <end position="1022"/>
    </location>
</feature>
<evidence type="ECO:0000256" key="1">
    <source>
        <dbReference type="ARBA" id="ARBA00006082"/>
    </source>
</evidence>
<dbReference type="InterPro" id="IPR014721">
    <property type="entry name" value="Ribsml_uS5_D2-typ_fold_subgr"/>
</dbReference>
<gene>
    <name evidence="8" type="ORF">CC86DRAFT_337123</name>
</gene>
<feature type="compositionally biased region" description="Basic and acidic residues" evidence="5">
    <location>
        <begin position="717"/>
        <end position="726"/>
    </location>
</feature>
<feature type="compositionally biased region" description="Basic residues" evidence="5">
    <location>
        <begin position="620"/>
        <end position="629"/>
    </location>
</feature>
<feature type="compositionally biased region" description="Polar residues" evidence="5">
    <location>
        <begin position="570"/>
        <end position="585"/>
    </location>
</feature>
<dbReference type="SUPFAM" id="SSF55874">
    <property type="entry name" value="ATPase domain of HSP90 chaperone/DNA topoisomerase II/histidine kinase"/>
    <property type="match status" value="1"/>
</dbReference>